<dbReference type="RefSeq" id="WP_206363133.1">
    <property type="nucleotide sequence ID" value="NZ_QUWK01000010.1"/>
</dbReference>
<reference evidence="1 2" key="2">
    <citation type="submission" date="2018-09" db="EMBL/GenBank/DDBJ databases">
        <title>Genome of Sphaerochaeta halotolerans strain 4-11.</title>
        <authorList>
            <person name="Nazina T.N."/>
            <person name="Sokolova D.S."/>
        </authorList>
    </citation>
    <scope>NUCLEOTIDE SEQUENCE [LARGE SCALE GENOMIC DNA]</scope>
    <source>
        <strain evidence="1 2">4-11</strain>
    </source>
</reference>
<dbReference type="AlphaFoldDB" id="A0A372MGM5"/>
<organism evidence="1 2">
    <name type="scientific">Sphaerochaeta halotolerans</name>
    <dbReference type="NCBI Taxonomy" id="2293840"/>
    <lineage>
        <taxon>Bacteria</taxon>
        <taxon>Pseudomonadati</taxon>
        <taxon>Spirochaetota</taxon>
        <taxon>Spirochaetia</taxon>
        <taxon>Spirochaetales</taxon>
        <taxon>Sphaerochaetaceae</taxon>
        <taxon>Sphaerochaeta</taxon>
    </lineage>
</organism>
<protein>
    <recommendedName>
        <fullName evidence="3">Transposase IS66 C-terminal domain-containing protein</fullName>
    </recommendedName>
</protein>
<evidence type="ECO:0000313" key="2">
    <source>
        <dbReference type="Proteomes" id="UP000264002"/>
    </source>
</evidence>
<dbReference type="Proteomes" id="UP000264002">
    <property type="component" value="Unassembled WGS sequence"/>
</dbReference>
<reference evidence="2" key="1">
    <citation type="submission" date="2018-08" db="EMBL/GenBank/DDBJ databases">
        <authorList>
            <person name="Grouzdev D.S."/>
            <person name="Krutkina M.S."/>
        </authorList>
    </citation>
    <scope>NUCLEOTIDE SEQUENCE [LARGE SCALE GENOMIC DNA]</scope>
    <source>
        <strain evidence="2">4-11</strain>
    </source>
</reference>
<dbReference type="EMBL" id="QUWK01000010">
    <property type="protein sequence ID" value="RFU94330.1"/>
    <property type="molecule type" value="Genomic_DNA"/>
</dbReference>
<sequence>MTRPFSMGASNWFFSNTDSGAKVSSVMHTLAQNAKLTKINEMDYLWALLDRGPYCPTEKDCQKLLPWNIDLSDNCFDPITTQMGRKMFLISYMRITLNRSLLNILDVFQKPCPIVCPFIRLLIIGEARFEMASSLAIKSD</sequence>
<evidence type="ECO:0008006" key="3">
    <source>
        <dbReference type="Google" id="ProtNLM"/>
    </source>
</evidence>
<accession>A0A372MGM5</accession>
<proteinExistence type="predicted"/>
<gene>
    <name evidence="1" type="ORF">DYP60_10175</name>
</gene>
<name>A0A372MGM5_9SPIR</name>
<evidence type="ECO:0000313" key="1">
    <source>
        <dbReference type="EMBL" id="RFU94330.1"/>
    </source>
</evidence>
<comment type="caution">
    <text evidence="1">The sequence shown here is derived from an EMBL/GenBank/DDBJ whole genome shotgun (WGS) entry which is preliminary data.</text>
</comment>
<keyword evidence="2" id="KW-1185">Reference proteome</keyword>